<dbReference type="SUPFAM" id="SSF56784">
    <property type="entry name" value="HAD-like"/>
    <property type="match status" value="1"/>
</dbReference>
<sequence length="245" mass="28386">MTVKPLFHTVLFDLDHTLIDTSLQYTAGLPEVLRQLYGHQIPDHWMEEFFRHHELLWKEFDARRITIDQLRRERFLRTWHAFERQPKAEEVEQFQRLLDKALDEYTRPLPEAEELLAQVSKEFPLAILSNGSSDVVRRKLKLAGLESYFHPEAVFVSEEIGPAKPDPLIYRQVSLRLGSPVERLLMIGDNYGGDVIGARKAGLQAIWYVPKSEGIRLSDGLNAGEPMLTTAKEVWQTIQKLQEVR</sequence>
<name>A0A1M6W9W8_9BACL</name>
<dbReference type="RefSeq" id="WP_072875042.1">
    <property type="nucleotide sequence ID" value="NZ_FRAF01000026.1"/>
</dbReference>
<dbReference type="InterPro" id="IPR006439">
    <property type="entry name" value="HAD-SF_hydro_IA"/>
</dbReference>
<evidence type="ECO:0000313" key="2">
    <source>
        <dbReference type="Proteomes" id="UP000184016"/>
    </source>
</evidence>
<dbReference type="Proteomes" id="UP000184016">
    <property type="component" value="Unassembled WGS sequence"/>
</dbReference>
<proteinExistence type="predicted"/>
<dbReference type="PANTHER" id="PTHR47478">
    <property type="match status" value="1"/>
</dbReference>
<dbReference type="EMBL" id="FRAF01000026">
    <property type="protein sequence ID" value="SHK90458.1"/>
    <property type="molecule type" value="Genomic_DNA"/>
</dbReference>
<organism evidence="1 2">
    <name type="scientific">Alicyclobacillus tolerans</name>
    <dbReference type="NCBI Taxonomy" id="90970"/>
    <lineage>
        <taxon>Bacteria</taxon>
        <taxon>Bacillati</taxon>
        <taxon>Bacillota</taxon>
        <taxon>Bacilli</taxon>
        <taxon>Bacillales</taxon>
        <taxon>Alicyclobacillaceae</taxon>
        <taxon>Alicyclobacillus</taxon>
    </lineage>
</organism>
<dbReference type="AlphaFoldDB" id="A0A1M6W9W8"/>
<dbReference type="PRINTS" id="PR00413">
    <property type="entry name" value="HADHALOGNASE"/>
</dbReference>
<dbReference type="InterPro" id="IPR023214">
    <property type="entry name" value="HAD_sf"/>
</dbReference>
<dbReference type="InterPro" id="IPR036412">
    <property type="entry name" value="HAD-like_sf"/>
</dbReference>
<protein>
    <submittedName>
        <fullName evidence="1">2-haloacid dehalogenase/putative hydrolase of the HAD superfamily</fullName>
    </submittedName>
</protein>
<keyword evidence="1" id="KW-0378">Hydrolase</keyword>
<dbReference type="NCBIfam" id="TIGR01549">
    <property type="entry name" value="HAD-SF-IA-v1"/>
    <property type="match status" value="1"/>
</dbReference>
<keyword evidence="2" id="KW-1185">Reference proteome</keyword>
<dbReference type="STRING" id="1830138.SAMN05443507_12632"/>
<dbReference type="PANTHER" id="PTHR47478:SF1">
    <property type="entry name" value="PYRIMIDINE 5'-NUCLEOTIDASE YJJG"/>
    <property type="match status" value="1"/>
</dbReference>
<dbReference type="Pfam" id="PF00702">
    <property type="entry name" value="Hydrolase"/>
    <property type="match status" value="1"/>
</dbReference>
<dbReference type="Gene3D" id="1.10.150.240">
    <property type="entry name" value="Putative phosphatase, domain 2"/>
    <property type="match status" value="1"/>
</dbReference>
<evidence type="ECO:0000313" key="1">
    <source>
        <dbReference type="EMBL" id="SHK90458.1"/>
    </source>
</evidence>
<reference evidence="2" key="1">
    <citation type="submission" date="2016-11" db="EMBL/GenBank/DDBJ databases">
        <authorList>
            <person name="Varghese N."/>
            <person name="Submissions S."/>
        </authorList>
    </citation>
    <scope>NUCLEOTIDE SEQUENCE [LARGE SCALE GENOMIC DNA]</scope>
    <source>
        <strain evidence="2">USBA-503</strain>
    </source>
</reference>
<dbReference type="OrthoDB" id="9809962at2"/>
<dbReference type="Gene3D" id="3.40.50.1000">
    <property type="entry name" value="HAD superfamily/HAD-like"/>
    <property type="match status" value="1"/>
</dbReference>
<gene>
    <name evidence="1" type="ORF">SAMN05443507_12632</name>
</gene>
<dbReference type="GO" id="GO:0016787">
    <property type="term" value="F:hydrolase activity"/>
    <property type="evidence" value="ECO:0007669"/>
    <property type="project" value="UniProtKB-KW"/>
</dbReference>
<dbReference type="InterPro" id="IPR052550">
    <property type="entry name" value="Pyrimidine_5'-ntase_YjjG"/>
</dbReference>
<dbReference type="SFLD" id="SFLDG01129">
    <property type="entry name" value="C1.5:_HAD__Beta-PGM__Phosphata"/>
    <property type="match status" value="1"/>
</dbReference>
<dbReference type="NCBIfam" id="TIGR01509">
    <property type="entry name" value="HAD-SF-IA-v3"/>
    <property type="match status" value="1"/>
</dbReference>
<dbReference type="SFLD" id="SFLDS00003">
    <property type="entry name" value="Haloacid_Dehalogenase"/>
    <property type="match status" value="1"/>
</dbReference>
<dbReference type="InterPro" id="IPR023198">
    <property type="entry name" value="PGP-like_dom2"/>
</dbReference>
<accession>A0A1M6W9W8</accession>